<dbReference type="Proteomes" id="UP000092698">
    <property type="component" value="Chromosome"/>
</dbReference>
<evidence type="ECO:0000313" key="2">
    <source>
        <dbReference type="EMBL" id="ANU08010.1"/>
    </source>
</evidence>
<organism evidence="2 3">
    <name type="scientific">Paraurantiacibacter namhicola</name>
    <dbReference type="NCBI Taxonomy" id="645517"/>
    <lineage>
        <taxon>Bacteria</taxon>
        <taxon>Pseudomonadati</taxon>
        <taxon>Pseudomonadota</taxon>
        <taxon>Alphaproteobacteria</taxon>
        <taxon>Sphingomonadales</taxon>
        <taxon>Erythrobacteraceae</taxon>
        <taxon>Paraurantiacibacter</taxon>
    </lineage>
</organism>
<proteinExistence type="predicted"/>
<dbReference type="STRING" id="645517.A6F65_01713"/>
<reference evidence="2 3" key="1">
    <citation type="submission" date="2016-07" db="EMBL/GenBank/DDBJ databases">
        <title>Complete genome sequence of Altererythrobacter namhicola JCM 16345T, containing esterase-encoding genes.</title>
        <authorList>
            <person name="Cheng H."/>
            <person name="Wu Y.-H."/>
            <person name="Jian S.-L."/>
            <person name="Huo Y.-Y."/>
            <person name="Wang C.-S."/>
            <person name="Xu X.-W."/>
        </authorList>
    </citation>
    <scope>NUCLEOTIDE SEQUENCE [LARGE SCALE GENOMIC DNA]</scope>
    <source>
        <strain evidence="2 3">JCM 16345</strain>
    </source>
</reference>
<sequence>MFKKITTALVAGAMFAGTAMPVHAQQADMSEDEIYGLLMDCTSVEFLLMKANEGKPEAATHEARSGTFVRAAKGFGGKDNDTMVSDMGKSTEKIMGYARSDDDTQLGELLGKCERIYPVVEEHFGTK</sequence>
<keyword evidence="3" id="KW-1185">Reference proteome</keyword>
<dbReference type="KEGG" id="anh:A6F65_01713"/>
<accession>A0A1C7D950</accession>
<feature type="signal peptide" evidence="1">
    <location>
        <begin position="1"/>
        <end position="24"/>
    </location>
</feature>
<dbReference type="AlphaFoldDB" id="A0A1C7D950"/>
<keyword evidence="1" id="KW-0732">Signal</keyword>
<gene>
    <name evidence="2" type="ORF">A6F65_01713</name>
</gene>
<dbReference type="EMBL" id="CP016545">
    <property type="protein sequence ID" value="ANU08010.1"/>
    <property type="molecule type" value="Genomic_DNA"/>
</dbReference>
<name>A0A1C7D950_9SPHN</name>
<evidence type="ECO:0008006" key="4">
    <source>
        <dbReference type="Google" id="ProtNLM"/>
    </source>
</evidence>
<dbReference type="RefSeq" id="WP_067787754.1">
    <property type="nucleotide sequence ID" value="NZ_CP016545.1"/>
</dbReference>
<feature type="chain" id="PRO_5008884472" description="Cytochrome b562" evidence="1">
    <location>
        <begin position="25"/>
        <end position="127"/>
    </location>
</feature>
<evidence type="ECO:0000256" key="1">
    <source>
        <dbReference type="SAM" id="SignalP"/>
    </source>
</evidence>
<protein>
    <recommendedName>
        <fullName evidence="4">Cytochrome b562</fullName>
    </recommendedName>
</protein>
<evidence type="ECO:0000313" key="3">
    <source>
        <dbReference type="Proteomes" id="UP000092698"/>
    </source>
</evidence>